<sequence length="624" mass="71547">MASNPEQVSLTVLTKVRLTVLTKLQEALDEEAILEEQILALMHHFTDRFIDPRVEINNLMVLYDHPFIDYGKYALGCMTEADMKNCFSCENPVDDQPCRYCTYELCGYYNRGVPCLGCNSEAENSFTYEPTLYSYNDSLNFLDYPPQPQYDTYFCELRGNDAHYGYDCPPQVSFVYDQDSCFNQNFDNNFPQTSPSFPQQFPCCENCEGPHENFQCQPTNQNLYEPNLCYNSISSGFDQFQPPQFPAIHQPPPEMNSKILQARENLMEAIQAFLKKYDHIPPREKCMDLVLAEERFLKVKQALEEGLKKDQEKDKIRTKRDKNGKQRMPSLNLIVRAFASLGHDLESDLIESLLNLDTLIVSSPKFDSLLEEFSGELTHIDLISPEINEADFDPEEEICLVEKLLYDNSSPQPSEELNSENFDAVIESLSPSPIPVEGNDSLMDEIDIFLDPDDSIPPGIENDDYDSEGDILEEFLNNDSLSLPENESFHFDRYYDPSSPSASAKPSDDDGIYFDAKLDTRILTIKLVDDVSERYVLKPRILPTQPTLSLCPLIDTLLPFSPENEDKVFNPGILVLKEDKSLHLLSHRGFKAFQLISDFFESPMMIYGWNIHIFDVSFLHFYPP</sequence>
<protein>
    <recommendedName>
        <fullName evidence="2">Reverse transcriptase domain-containing protein</fullName>
    </recommendedName>
</protein>
<gene>
    <name evidence="1" type="ORF">Tci_019161</name>
</gene>
<proteinExistence type="predicted"/>
<dbReference type="AlphaFoldDB" id="A0A6L2KCK3"/>
<comment type="caution">
    <text evidence="1">The sequence shown here is derived from an EMBL/GenBank/DDBJ whole genome shotgun (WGS) entry which is preliminary data.</text>
</comment>
<organism evidence="1">
    <name type="scientific">Tanacetum cinerariifolium</name>
    <name type="common">Dalmatian daisy</name>
    <name type="synonym">Chrysanthemum cinerariifolium</name>
    <dbReference type="NCBI Taxonomy" id="118510"/>
    <lineage>
        <taxon>Eukaryota</taxon>
        <taxon>Viridiplantae</taxon>
        <taxon>Streptophyta</taxon>
        <taxon>Embryophyta</taxon>
        <taxon>Tracheophyta</taxon>
        <taxon>Spermatophyta</taxon>
        <taxon>Magnoliopsida</taxon>
        <taxon>eudicotyledons</taxon>
        <taxon>Gunneridae</taxon>
        <taxon>Pentapetalae</taxon>
        <taxon>asterids</taxon>
        <taxon>campanulids</taxon>
        <taxon>Asterales</taxon>
        <taxon>Asteraceae</taxon>
        <taxon>Asteroideae</taxon>
        <taxon>Anthemideae</taxon>
        <taxon>Anthemidinae</taxon>
        <taxon>Tanacetum</taxon>
    </lineage>
</organism>
<accession>A0A6L2KCK3</accession>
<name>A0A6L2KCK3_TANCI</name>
<evidence type="ECO:0000313" key="1">
    <source>
        <dbReference type="EMBL" id="GEU47183.1"/>
    </source>
</evidence>
<reference evidence="1" key="1">
    <citation type="journal article" date="2019" name="Sci. Rep.">
        <title>Draft genome of Tanacetum cinerariifolium, the natural source of mosquito coil.</title>
        <authorList>
            <person name="Yamashiro T."/>
            <person name="Shiraishi A."/>
            <person name="Satake H."/>
            <person name="Nakayama K."/>
        </authorList>
    </citation>
    <scope>NUCLEOTIDE SEQUENCE</scope>
</reference>
<dbReference type="EMBL" id="BKCJ010002233">
    <property type="protein sequence ID" value="GEU47183.1"/>
    <property type="molecule type" value="Genomic_DNA"/>
</dbReference>
<evidence type="ECO:0008006" key="2">
    <source>
        <dbReference type="Google" id="ProtNLM"/>
    </source>
</evidence>